<dbReference type="GO" id="GO:0016020">
    <property type="term" value="C:membrane"/>
    <property type="evidence" value="ECO:0007669"/>
    <property type="project" value="TreeGrafter"/>
</dbReference>
<dbReference type="GO" id="GO:0006689">
    <property type="term" value="P:ganglioside catabolic process"/>
    <property type="evidence" value="ECO:0007669"/>
    <property type="project" value="TreeGrafter"/>
</dbReference>
<evidence type="ECO:0000256" key="3">
    <source>
        <dbReference type="ARBA" id="ARBA00023180"/>
    </source>
</evidence>
<dbReference type="InterPro" id="IPR015883">
    <property type="entry name" value="Glyco_hydro_20_cat"/>
</dbReference>
<evidence type="ECO:0000256" key="4">
    <source>
        <dbReference type="ARBA" id="ARBA00023295"/>
    </source>
</evidence>
<evidence type="ECO:0000256" key="2">
    <source>
        <dbReference type="ARBA" id="ARBA00022801"/>
    </source>
</evidence>
<feature type="active site" description="Proton donor" evidence="5">
    <location>
        <position position="326"/>
    </location>
</feature>
<dbReference type="GO" id="GO:0004563">
    <property type="term" value="F:beta-N-acetylhexosaminidase activity"/>
    <property type="evidence" value="ECO:0007669"/>
    <property type="project" value="InterPro"/>
</dbReference>
<dbReference type="AlphaFoldDB" id="A0A5S3UV09"/>
<evidence type="ECO:0000313" key="8">
    <source>
        <dbReference type="EMBL" id="QPB84305.1"/>
    </source>
</evidence>
<comment type="similarity">
    <text evidence="1">Belongs to the glycosyl hydrolase 20 family.</text>
</comment>
<gene>
    <name evidence="8" type="ORF">CWC22_015460</name>
</gene>
<dbReference type="STRING" id="43658.AT705_08170"/>
<organism evidence="8 9">
    <name type="scientific">Pseudoalteromonas rubra</name>
    <dbReference type="NCBI Taxonomy" id="43658"/>
    <lineage>
        <taxon>Bacteria</taxon>
        <taxon>Pseudomonadati</taxon>
        <taxon>Pseudomonadota</taxon>
        <taxon>Gammaproteobacteria</taxon>
        <taxon>Alteromonadales</taxon>
        <taxon>Pseudoalteromonadaceae</taxon>
        <taxon>Pseudoalteromonas</taxon>
    </lineage>
</organism>
<dbReference type="Gene3D" id="3.20.20.80">
    <property type="entry name" value="Glycosidases"/>
    <property type="match status" value="2"/>
</dbReference>
<evidence type="ECO:0000313" key="9">
    <source>
        <dbReference type="Proteomes" id="UP000305729"/>
    </source>
</evidence>
<dbReference type="GO" id="GO:0005975">
    <property type="term" value="P:carbohydrate metabolic process"/>
    <property type="evidence" value="ECO:0007669"/>
    <property type="project" value="InterPro"/>
</dbReference>
<dbReference type="Proteomes" id="UP000305729">
    <property type="component" value="Chromosome 1"/>
</dbReference>
<protein>
    <submittedName>
        <fullName evidence="8">Family 20 glycosylhydrolase</fullName>
    </submittedName>
</protein>
<dbReference type="InterPro" id="IPR029019">
    <property type="entry name" value="HEX_eukaryotic_N"/>
</dbReference>
<evidence type="ECO:0000259" key="7">
    <source>
        <dbReference type="Pfam" id="PF14845"/>
    </source>
</evidence>
<feature type="domain" description="Beta-hexosaminidase eukaryotic type N-terminal" evidence="7">
    <location>
        <begin position="97"/>
        <end position="149"/>
    </location>
</feature>
<dbReference type="PANTHER" id="PTHR22600:SF21">
    <property type="entry name" value="BETA-HEXOSAMINIDASE A"/>
    <property type="match status" value="1"/>
</dbReference>
<sequence length="830" mass="92987">MIAMIVRLKTLLCGVILSLLMLSAEIARAKDHAAILMPVPTSLVQPGQSLTIDRPLILSLTGLSSQRSAFVKTYYQQQFSDFGYQVTSVTSGSALPINVIVQTPQTGTSQYPQLNHNEDYQLRINHTGIDISAASDFGALQALATLSQLLYFARDSRELALLQIDDSPRFPWRGLLLDSVRHFLSIPAIERQLRGMAAAKLNVFHWHLTDDQGWRYASAAYPKLHQLASDGQYYTQAEIKHIVEYASNLGIRVVPEFDVPGHASAIAVAYPELMTQVKPYQMEDGWGIFEPLLDPSKPEVYVFIDAIVAELAELFPDPYLHIGGDEVHPKQWQDSKRVQAYMRTHKLNTSADLQAHFNTKVQAILRRHNKKMMGWDEIFHPALDKDVMIQSWRGKASLSQIAAQGYPALLSAGFYIDQPQPTAYHYRNEPFDTDLHTAHPLNDNEVIQAWDFTMPRLKGSAVRGKLVLVSSQQTLNHVYLQLNDRPFKQARLDSRLVPLGAGLSRLNATIDSWMGPTRAELTLNPRSGLSGRILIGNAVYPVTGKLDTHFTQADFTNMPFQSAMSAQAQGNILGGEATLWSELVTEQNLDVRSWPRLFAIAERLWSPRLHTDSENMYHRLLSISDFADAIGLHHQKQFRQGLKRLLAKHDSPHSLALLMRFAEQLEPASYYTRHHIKYQQGLYHQNAPLTHLVDFLPVESPALIRLYQQLTQFRQGDSNALQHITETLIAWQADYQLLASLLSSTPALKALSKVLEQASDINKISLSVLRSCKAGTSISATRVEQLSTQLRDIQSQASEIVVAAGLFSEHLLATCQGPVRTEIATIDSLH</sequence>
<dbReference type="InterPro" id="IPR017853">
    <property type="entry name" value="GH"/>
</dbReference>
<feature type="domain" description="Glycoside hydrolase family 20 catalytic" evidence="6">
    <location>
        <begin position="170"/>
        <end position="432"/>
    </location>
</feature>
<keyword evidence="2 8" id="KW-0378">Hydrolase</keyword>
<evidence type="ECO:0000256" key="5">
    <source>
        <dbReference type="PIRSR" id="PIRSR625705-1"/>
    </source>
</evidence>
<dbReference type="Pfam" id="PF00728">
    <property type="entry name" value="Glyco_hydro_20"/>
    <property type="match status" value="2"/>
</dbReference>
<name>A0A5S3UV09_9GAMM</name>
<dbReference type="Pfam" id="PF14845">
    <property type="entry name" value="Glycohydro_20b2"/>
    <property type="match status" value="1"/>
</dbReference>
<evidence type="ECO:0000256" key="1">
    <source>
        <dbReference type="ARBA" id="ARBA00006285"/>
    </source>
</evidence>
<accession>A0A5S3UV09</accession>
<keyword evidence="4" id="KW-0326">Glycosidase</keyword>
<proteinExistence type="inferred from homology"/>
<dbReference type="SUPFAM" id="SSF55545">
    <property type="entry name" value="beta-N-acetylhexosaminidase-like domain"/>
    <property type="match status" value="1"/>
</dbReference>
<dbReference type="Gene3D" id="3.30.379.10">
    <property type="entry name" value="Chitobiase/beta-hexosaminidase domain 2-like"/>
    <property type="match status" value="1"/>
</dbReference>
<dbReference type="EMBL" id="CP045429">
    <property type="protein sequence ID" value="QPB84305.1"/>
    <property type="molecule type" value="Genomic_DNA"/>
</dbReference>
<dbReference type="PRINTS" id="PR00738">
    <property type="entry name" value="GLHYDRLASE20"/>
</dbReference>
<feature type="domain" description="Glycoside hydrolase family 20 catalytic" evidence="6">
    <location>
        <begin position="546"/>
        <end position="607"/>
    </location>
</feature>
<dbReference type="PANTHER" id="PTHR22600">
    <property type="entry name" value="BETA-HEXOSAMINIDASE"/>
    <property type="match status" value="1"/>
</dbReference>
<dbReference type="SUPFAM" id="SSF51445">
    <property type="entry name" value="(Trans)glycosidases"/>
    <property type="match status" value="1"/>
</dbReference>
<evidence type="ECO:0000259" key="6">
    <source>
        <dbReference type="Pfam" id="PF00728"/>
    </source>
</evidence>
<reference evidence="8 9" key="1">
    <citation type="submission" date="2019-10" db="EMBL/GenBank/DDBJ databases">
        <title>Pseudoalteromonas rubra S4059.</title>
        <authorList>
            <person name="Paulsen S."/>
            <person name="Wang X."/>
        </authorList>
    </citation>
    <scope>NUCLEOTIDE SEQUENCE [LARGE SCALE GENOMIC DNA]</scope>
    <source>
        <strain evidence="8 9">S4059</strain>
    </source>
</reference>
<dbReference type="InterPro" id="IPR025705">
    <property type="entry name" value="Beta_hexosaminidase_sua/sub"/>
</dbReference>
<keyword evidence="3" id="KW-0325">Glycoprotein</keyword>
<dbReference type="GO" id="GO:0030203">
    <property type="term" value="P:glycosaminoglycan metabolic process"/>
    <property type="evidence" value="ECO:0007669"/>
    <property type="project" value="TreeGrafter"/>
</dbReference>
<dbReference type="InterPro" id="IPR029018">
    <property type="entry name" value="Hex-like_dom2"/>
</dbReference>
<dbReference type="GO" id="GO:0005764">
    <property type="term" value="C:lysosome"/>
    <property type="evidence" value="ECO:0007669"/>
    <property type="project" value="TreeGrafter"/>
</dbReference>